<dbReference type="SUPFAM" id="SSF56436">
    <property type="entry name" value="C-type lectin-like"/>
    <property type="match status" value="2"/>
</dbReference>
<feature type="signal peptide" evidence="2">
    <location>
        <begin position="1"/>
        <end position="21"/>
    </location>
</feature>
<evidence type="ECO:0000259" key="3">
    <source>
        <dbReference type="PROSITE" id="PS50041"/>
    </source>
</evidence>
<evidence type="ECO:0000256" key="1">
    <source>
        <dbReference type="ARBA" id="ARBA00023157"/>
    </source>
</evidence>
<protein>
    <submittedName>
        <fullName evidence="4">Macrophage mannose receptor 1-like</fullName>
    </submittedName>
</protein>
<dbReference type="PROSITE" id="PS50041">
    <property type="entry name" value="C_TYPE_LECTIN_2"/>
    <property type="match status" value="2"/>
</dbReference>
<keyword evidence="4" id="KW-0675">Receptor</keyword>
<feature type="domain" description="C-type lectin" evidence="3">
    <location>
        <begin position="30"/>
        <end position="150"/>
    </location>
</feature>
<dbReference type="InterPro" id="IPR050111">
    <property type="entry name" value="C-type_lectin/snaclec_domain"/>
</dbReference>
<evidence type="ECO:0000313" key="5">
    <source>
        <dbReference type="Proteomes" id="UP000735302"/>
    </source>
</evidence>
<dbReference type="Proteomes" id="UP000735302">
    <property type="component" value="Unassembled WGS sequence"/>
</dbReference>
<dbReference type="EMBL" id="BLXT01008064">
    <property type="protein sequence ID" value="GFO45618.1"/>
    <property type="molecule type" value="Genomic_DNA"/>
</dbReference>
<name>A0AAV4DMS4_9GAST</name>
<evidence type="ECO:0000256" key="2">
    <source>
        <dbReference type="SAM" id="SignalP"/>
    </source>
</evidence>
<dbReference type="InterPro" id="IPR018378">
    <property type="entry name" value="C-type_lectin_CS"/>
</dbReference>
<accession>A0AAV4DMS4</accession>
<dbReference type="Gene3D" id="3.10.100.10">
    <property type="entry name" value="Mannose-Binding Protein A, subunit A"/>
    <property type="match status" value="2"/>
</dbReference>
<dbReference type="InterPro" id="IPR016186">
    <property type="entry name" value="C-type_lectin-like/link_sf"/>
</dbReference>
<dbReference type="AlphaFoldDB" id="A0AAV4DMS4"/>
<dbReference type="PANTHER" id="PTHR22803">
    <property type="entry name" value="MANNOSE, PHOSPHOLIPASE, LECTIN RECEPTOR RELATED"/>
    <property type="match status" value="1"/>
</dbReference>
<dbReference type="SMART" id="SM00034">
    <property type="entry name" value="CLECT"/>
    <property type="match status" value="2"/>
</dbReference>
<organism evidence="4 5">
    <name type="scientific">Plakobranchus ocellatus</name>
    <dbReference type="NCBI Taxonomy" id="259542"/>
    <lineage>
        <taxon>Eukaryota</taxon>
        <taxon>Metazoa</taxon>
        <taxon>Spiralia</taxon>
        <taxon>Lophotrochozoa</taxon>
        <taxon>Mollusca</taxon>
        <taxon>Gastropoda</taxon>
        <taxon>Heterobranchia</taxon>
        <taxon>Euthyneura</taxon>
        <taxon>Panpulmonata</taxon>
        <taxon>Sacoglossa</taxon>
        <taxon>Placobranchoidea</taxon>
        <taxon>Plakobranchidae</taxon>
        <taxon>Plakobranchus</taxon>
    </lineage>
</organism>
<dbReference type="InterPro" id="IPR001304">
    <property type="entry name" value="C-type_lectin-like"/>
</dbReference>
<feature type="chain" id="PRO_5043932409" evidence="2">
    <location>
        <begin position="22"/>
        <end position="309"/>
    </location>
</feature>
<keyword evidence="5" id="KW-1185">Reference proteome</keyword>
<gene>
    <name evidence="4" type="ORF">PoB_007212300</name>
</gene>
<proteinExistence type="predicted"/>
<comment type="caution">
    <text evidence="4">The sequence shown here is derived from an EMBL/GenBank/DDBJ whole genome shotgun (WGS) entry which is preliminary data.</text>
</comment>
<dbReference type="InterPro" id="IPR016187">
    <property type="entry name" value="CTDL_fold"/>
</dbReference>
<sequence length="309" mass="33926">MIHSISFLLTAAFVVVAAAQGQCPDGWNFHEGACYYIGGAGYSFSDARTYCEDRDSQLVLISSADENTFIKSLLQDDAAAGAWFGLTLKSSFRGAEWKGLSPRSTVSFEDWANDEQASPIVDTSGSRRFGDIRCAALSKQYDWAWEAKDCGVSDGMKFVCKSCPLQQVCTSRTCFRLLCGEEIHEKADEICENLGGTLASIRSQEESDEVKAFMNQASLPKRTPGVWLAGSDEGTEDVWYWYTSDQGEEISTDVFRDWADNEPNNAGVGGRDENCMAMSSTDGWRWNDAMCFSPSAALCEISDENAITG</sequence>
<dbReference type="PROSITE" id="PS00615">
    <property type="entry name" value="C_TYPE_LECTIN_1"/>
    <property type="match status" value="1"/>
</dbReference>
<dbReference type="Pfam" id="PF00059">
    <property type="entry name" value="Lectin_C"/>
    <property type="match status" value="2"/>
</dbReference>
<keyword evidence="2" id="KW-0732">Signal</keyword>
<dbReference type="CDD" id="cd00037">
    <property type="entry name" value="CLECT"/>
    <property type="match status" value="2"/>
</dbReference>
<evidence type="ECO:0000313" key="4">
    <source>
        <dbReference type="EMBL" id="GFO45618.1"/>
    </source>
</evidence>
<feature type="domain" description="C-type lectin" evidence="3">
    <location>
        <begin position="170"/>
        <end position="300"/>
    </location>
</feature>
<reference evidence="4 5" key="1">
    <citation type="journal article" date="2021" name="Elife">
        <title>Chloroplast acquisition without the gene transfer in kleptoplastic sea slugs, Plakobranchus ocellatus.</title>
        <authorList>
            <person name="Maeda T."/>
            <person name="Takahashi S."/>
            <person name="Yoshida T."/>
            <person name="Shimamura S."/>
            <person name="Takaki Y."/>
            <person name="Nagai Y."/>
            <person name="Toyoda A."/>
            <person name="Suzuki Y."/>
            <person name="Arimoto A."/>
            <person name="Ishii H."/>
            <person name="Satoh N."/>
            <person name="Nishiyama T."/>
            <person name="Hasebe M."/>
            <person name="Maruyama T."/>
            <person name="Minagawa J."/>
            <person name="Obokata J."/>
            <person name="Shigenobu S."/>
        </authorList>
    </citation>
    <scope>NUCLEOTIDE SEQUENCE [LARGE SCALE GENOMIC DNA]</scope>
</reference>
<keyword evidence="1" id="KW-1015">Disulfide bond</keyword>